<dbReference type="InterPro" id="IPR028250">
    <property type="entry name" value="DsbDN"/>
</dbReference>
<dbReference type="PANTHER" id="PTHR32234:SF0">
    <property type="entry name" value="THIOL:DISULFIDE INTERCHANGE PROTEIN DSBD"/>
    <property type="match status" value="1"/>
</dbReference>
<dbReference type="Pfam" id="PF13899">
    <property type="entry name" value="Thioredoxin_7"/>
    <property type="match status" value="1"/>
</dbReference>
<feature type="chain" id="PRO_5018184281" evidence="9">
    <location>
        <begin position="21"/>
        <end position="693"/>
    </location>
</feature>
<feature type="domain" description="Thioredoxin" evidence="10">
    <location>
        <begin position="521"/>
        <end position="686"/>
    </location>
</feature>
<feature type="region of interest" description="Disordered" evidence="7">
    <location>
        <begin position="159"/>
        <end position="185"/>
    </location>
</feature>
<feature type="signal peptide" evidence="9">
    <location>
        <begin position="1"/>
        <end position="20"/>
    </location>
</feature>
<dbReference type="InterPro" id="IPR036929">
    <property type="entry name" value="DsbDN_sf"/>
</dbReference>
<evidence type="ECO:0000256" key="1">
    <source>
        <dbReference type="ARBA" id="ARBA00004651"/>
    </source>
</evidence>
<name>A0A3P1XWX0_TANFO</name>
<dbReference type="Gene3D" id="2.60.40.1250">
    <property type="entry name" value="Thiol:disulfide interchange protein DsbD, N-terminal domain"/>
    <property type="match status" value="1"/>
</dbReference>
<keyword evidence="2" id="KW-1003">Cell membrane</keyword>
<comment type="subcellular location">
    <subcellularLocation>
        <location evidence="1">Cell membrane</location>
        <topology evidence="1">Multi-pass membrane protein</topology>
    </subcellularLocation>
</comment>
<dbReference type="PROSITE" id="PS51352">
    <property type="entry name" value="THIOREDOXIN_2"/>
    <property type="match status" value="1"/>
</dbReference>
<feature type="transmembrane region" description="Helical" evidence="8">
    <location>
        <begin position="470"/>
        <end position="487"/>
    </location>
</feature>
<comment type="caution">
    <text evidence="11">The sequence shown here is derived from an EMBL/GenBank/DDBJ whole genome shotgun (WGS) entry which is preliminary data.</text>
</comment>
<dbReference type="PANTHER" id="PTHR32234">
    <property type="entry name" value="THIOL:DISULFIDE INTERCHANGE PROTEIN DSBD"/>
    <property type="match status" value="1"/>
</dbReference>
<keyword evidence="4" id="KW-0201">Cytochrome c-type biogenesis</keyword>
<dbReference type="GO" id="GO:0005886">
    <property type="term" value="C:plasma membrane"/>
    <property type="evidence" value="ECO:0007669"/>
    <property type="project" value="UniProtKB-SubCell"/>
</dbReference>
<keyword evidence="9" id="KW-0732">Signal</keyword>
<dbReference type="Pfam" id="PF02683">
    <property type="entry name" value="DsbD_TM"/>
    <property type="match status" value="1"/>
</dbReference>
<feature type="transmembrane region" description="Helical" evidence="8">
    <location>
        <begin position="432"/>
        <end position="450"/>
    </location>
</feature>
<keyword evidence="6 8" id="KW-0472">Membrane</keyword>
<dbReference type="Proteomes" id="UP000278609">
    <property type="component" value="Unassembled WGS sequence"/>
</dbReference>
<feature type="transmembrane region" description="Helical" evidence="8">
    <location>
        <begin position="284"/>
        <end position="306"/>
    </location>
</feature>
<accession>A0A3P1XWX0</accession>
<evidence type="ECO:0000256" key="3">
    <source>
        <dbReference type="ARBA" id="ARBA00022692"/>
    </source>
</evidence>
<feature type="transmembrane region" description="Helical" evidence="8">
    <location>
        <begin position="400"/>
        <end position="420"/>
    </location>
</feature>
<dbReference type="Pfam" id="PF11412">
    <property type="entry name" value="DsbD_N"/>
    <property type="match status" value="1"/>
</dbReference>
<evidence type="ECO:0000256" key="7">
    <source>
        <dbReference type="SAM" id="MobiDB-lite"/>
    </source>
</evidence>
<dbReference type="GO" id="GO:0015035">
    <property type="term" value="F:protein-disulfide reductase activity"/>
    <property type="evidence" value="ECO:0007669"/>
    <property type="project" value="TreeGrafter"/>
</dbReference>
<evidence type="ECO:0000256" key="9">
    <source>
        <dbReference type="SAM" id="SignalP"/>
    </source>
</evidence>
<dbReference type="InterPro" id="IPR013766">
    <property type="entry name" value="Thioredoxin_domain"/>
</dbReference>
<evidence type="ECO:0000256" key="5">
    <source>
        <dbReference type="ARBA" id="ARBA00022989"/>
    </source>
</evidence>
<dbReference type="OrthoDB" id="9811036at2"/>
<feature type="transmembrane region" description="Helical" evidence="8">
    <location>
        <begin position="239"/>
        <end position="263"/>
    </location>
</feature>
<proteinExistence type="predicted"/>
<protein>
    <submittedName>
        <fullName evidence="11">Thiol:disulfide interchange protein</fullName>
    </submittedName>
</protein>
<dbReference type="GO" id="GO:0017004">
    <property type="term" value="P:cytochrome complex assembly"/>
    <property type="evidence" value="ECO:0007669"/>
    <property type="project" value="UniProtKB-KW"/>
</dbReference>
<evidence type="ECO:0000313" key="12">
    <source>
        <dbReference type="Proteomes" id="UP000278609"/>
    </source>
</evidence>
<reference evidence="11 12" key="1">
    <citation type="submission" date="2018-11" db="EMBL/GenBank/DDBJ databases">
        <title>Genomes From Bacteria Associated with the Canine Oral Cavity: a Test Case for Automated Genome-Based Taxonomic Assignment.</title>
        <authorList>
            <person name="Coil D.A."/>
            <person name="Jospin G."/>
            <person name="Darling A.E."/>
            <person name="Wallis C."/>
            <person name="Davis I.J."/>
            <person name="Harris S."/>
            <person name="Eisen J.A."/>
            <person name="Holcombe L.J."/>
            <person name="O'Flynn C."/>
        </authorList>
    </citation>
    <scope>NUCLEOTIDE SEQUENCE [LARGE SCALE GENOMIC DNA]</scope>
    <source>
        <strain evidence="11 12">OH2617_COT-023</strain>
    </source>
</reference>
<keyword evidence="3 8" id="KW-0812">Transmembrane</keyword>
<dbReference type="RefSeq" id="WP_124750844.1">
    <property type="nucleotide sequence ID" value="NZ_RQYS01000010.1"/>
</dbReference>
<feature type="transmembrane region" description="Helical" evidence="8">
    <location>
        <begin position="499"/>
        <end position="523"/>
    </location>
</feature>
<dbReference type="GO" id="GO:0045454">
    <property type="term" value="P:cell redox homeostasis"/>
    <property type="evidence" value="ECO:0007669"/>
    <property type="project" value="TreeGrafter"/>
</dbReference>
<evidence type="ECO:0000313" key="11">
    <source>
        <dbReference type="EMBL" id="RRD62478.1"/>
    </source>
</evidence>
<evidence type="ECO:0000259" key="10">
    <source>
        <dbReference type="PROSITE" id="PS51352"/>
    </source>
</evidence>
<dbReference type="EMBL" id="RQYS01000010">
    <property type="protein sequence ID" value="RRD62478.1"/>
    <property type="molecule type" value="Genomic_DNA"/>
</dbReference>
<sequence length="693" mass="76120">MKKKFVYLLGLLVMTVAVQAQILTPVKWKIQLEDSESAEKTLTFTATADQGWHVYDMNLPKGGPISTSITYETLKGAELVGKPTSSVAPSVVRDEQAYPGLELRWYSGTVTFTQKIKVTDPKAFKMVGEVEYMACNDESCLPPETESFAFDHRHVKKTTQVAEASPSDTTTSEELADGTTQADGEDTTQALELAPAMHNTAKTAAPDGVLTLRQELWTPVIGDLKSFGDATISATDTSWLYIFLAGFIGGLIALLTPCVWPMIPMTVSFFLKRNKSRQKAIRDALIYGVSIIVIYLTMGLLITGIFGASALNDLSTNAVFNIIFFLLLVLFAVSFFGAFELVLPASWTNKMDSKADSTSGILSIFFMAFTLALVSFSCTGPIIGTLLVEAASQGTSIAPAIGMFGFALALAIPFALFAVFPNLLQNMPKSGGWLNSVKVVLGFLELALALKFLSVADLAYGWRILDREVFLVLWIVIFVLLGIYLLGKLKLKHDSDLPYVSVPRLFMAIISLAFAVYMVPGLWGAPLKAISAFAPPLYTQDFNLYEDEVHAVYDDYEAGMAYAALANKPVLIDFSGYGCVNCRKMEASVWTDPAVKKLIDEKFVLITLIVDDKTKLPAPIMIEESGKERKLKTIGDKWSYLQRHKFGANAQPFYVILDNEGKPLSPSYAFDEDVAKYVGFLENGLRNYQQKGK</sequence>
<keyword evidence="5 8" id="KW-1133">Transmembrane helix</keyword>
<evidence type="ECO:0000256" key="2">
    <source>
        <dbReference type="ARBA" id="ARBA00022475"/>
    </source>
</evidence>
<evidence type="ECO:0000256" key="6">
    <source>
        <dbReference type="ARBA" id="ARBA00023136"/>
    </source>
</evidence>
<evidence type="ECO:0000256" key="4">
    <source>
        <dbReference type="ARBA" id="ARBA00022748"/>
    </source>
</evidence>
<dbReference type="SUPFAM" id="SSF52833">
    <property type="entry name" value="Thioredoxin-like"/>
    <property type="match status" value="1"/>
</dbReference>
<dbReference type="Gene3D" id="3.40.30.10">
    <property type="entry name" value="Glutaredoxin"/>
    <property type="match status" value="1"/>
</dbReference>
<dbReference type="InterPro" id="IPR003834">
    <property type="entry name" value="Cyt_c_assmbl_TM_dom"/>
</dbReference>
<feature type="transmembrane region" description="Helical" evidence="8">
    <location>
        <begin position="364"/>
        <end position="388"/>
    </location>
</feature>
<evidence type="ECO:0000256" key="8">
    <source>
        <dbReference type="SAM" id="Phobius"/>
    </source>
</evidence>
<gene>
    <name evidence="11" type="ORF">EII40_03265</name>
</gene>
<dbReference type="AlphaFoldDB" id="A0A3P1XWX0"/>
<dbReference type="InterPro" id="IPR036249">
    <property type="entry name" value="Thioredoxin-like_sf"/>
</dbReference>
<feature type="transmembrane region" description="Helical" evidence="8">
    <location>
        <begin position="318"/>
        <end position="343"/>
    </location>
</feature>
<organism evidence="11 12">
    <name type="scientific">Tannerella forsythia</name>
    <name type="common">Bacteroides forsythus</name>
    <dbReference type="NCBI Taxonomy" id="28112"/>
    <lineage>
        <taxon>Bacteria</taxon>
        <taxon>Pseudomonadati</taxon>
        <taxon>Bacteroidota</taxon>
        <taxon>Bacteroidia</taxon>
        <taxon>Bacteroidales</taxon>
        <taxon>Tannerellaceae</taxon>
        <taxon>Tannerella</taxon>
    </lineage>
</organism>